<protein>
    <recommendedName>
        <fullName evidence="3">PH domain-containing protein</fullName>
    </recommendedName>
</protein>
<dbReference type="STRING" id="237069.SAMN05216498_2223"/>
<name>A0A1H0B568_9BACI</name>
<organism evidence="1 2">
    <name type="scientific">Tenuibacillus multivorans</name>
    <dbReference type="NCBI Taxonomy" id="237069"/>
    <lineage>
        <taxon>Bacteria</taxon>
        <taxon>Bacillati</taxon>
        <taxon>Bacillota</taxon>
        <taxon>Bacilli</taxon>
        <taxon>Bacillales</taxon>
        <taxon>Bacillaceae</taxon>
        <taxon>Tenuibacillus</taxon>
    </lineage>
</organism>
<evidence type="ECO:0008006" key="3">
    <source>
        <dbReference type="Google" id="ProtNLM"/>
    </source>
</evidence>
<dbReference type="EMBL" id="FNIG01000004">
    <property type="protein sequence ID" value="SDN40769.1"/>
    <property type="molecule type" value="Genomic_DNA"/>
</dbReference>
<reference evidence="1 2" key="1">
    <citation type="submission" date="2016-10" db="EMBL/GenBank/DDBJ databases">
        <authorList>
            <person name="de Groot N.N."/>
        </authorList>
    </citation>
    <scope>NUCLEOTIDE SEQUENCE [LARGE SCALE GENOMIC DNA]</scope>
    <source>
        <strain evidence="1 2">CGMCC 1.3442</strain>
    </source>
</reference>
<keyword evidence="2" id="KW-1185">Reference proteome</keyword>
<evidence type="ECO:0000313" key="2">
    <source>
        <dbReference type="Proteomes" id="UP000199334"/>
    </source>
</evidence>
<dbReference type="Proteomes" id="UP000199334">
    <property type="component" value="Unassembled WGS sequence"/>
</dbReference>
<gene>
    <name evidence="1" type="ORF">SAMN05216498_2223</name>
</gene>
<sequence length="103" mass="12605">MSTSKGVFPILHQHPYYTVRREIDYFNFQQKKIEDEHWVVLYEDKLVTEEKEYPIHQVFDLSYKMLSNRYGFFYLHTNKGVVTLHIKESPAEFIKKFRTVERK</sequence>
<proteinExistence type="predicted"/>
<accession>A0A1H0B568</accession>
<dbReference type="AlphaFoldDB" id="A0A1H0B568"/>
<evidence type="ECO:0000313" key="1">
    <source>
        <dbReference type="EMBL" id="SDN40769.1"/>
    </source>
</evidence>